<evidence type="ECO:0008006" key="4">
    <source>
        <dbReference type="Google" id="ProtNLM"/>
    </source>
</evidence>
<comment type="caution">
    <text evidence="2">The sequence shown here is derived from an EMBL/GenBank/DDBJ whole genome shotgun (WGS) entry which is preliminary data.</text>
</comment>
<sequence>MAENQKKKDRQQKGMARRNQPEQIESDNESLLDKHEDEQLTDPIPMDDLNKEMKEEKKKDKTKKDSGSQEKYRQDY</sequence>
<reference evidence="3" key="1">
    <citation type="journal article" date="2019" name="Int. J. Syst. Evol. Microbiol.">
        <title>The Global Catalogue of Microorganisms (GCM) 10K type strain sequencing project: providing services to taxonomists for standard genome sequencing and annotation.</title>
        <authorList>
            <consortium name="The Broad Institute Genomics Platform"/>
            <consortium name="The Broad Institute Genome Sequencing Center for Infectious Disease"/>
            <person name="Wu L."/>
            <person name="Ma J."/>
        </authorList>
    </citation>
    <scope>NUCLEOTIDE SEQUENCE [LARGE SCALE GENOMIC DNA]</scope>
    <source>
        <strain evidence="3">CCM 7282</strain>
    </source>
</reference>
<dbReference type="Proteomes" id="UP000619534">
    <property type="component" value="Unassembled WGS sequence"/>
</dbReference>
<proteinExistence type="predicted"/>
<accession>A0ABQ1PVZ7</accession>
<feature type="region of interest" description="Disordered" evidence="1">
    <location>
        <begin position="1"/>
        <end position="76"/>
    </location>
</feature>
<dbReference type="EMBL" id="BMCJ01000013">
    <property type="protein sequence ID" value="GGD04835.1"/>
    <property type="molecule type" value="Genomic_DNA"/>
</dbReference>
<gene>
    <name evidence="2" type="ORF">GCM10007216_39340</name>
</gene>
<evidence type="ECO:0000313" key="2">
    <source>
        <dbReference type="EMBL" id="GGD04835.1"/>
    </source>
</evidence>
<organism evidence="2 3">
    <name type="scientific">Thalassobacillus devorans</name>
    <dbReference type="NCBI Taxonomy" id="279813"/>
    <lineage>
        <taxon>Bacteria</taxon>
        <taxon>Bacillati</taxon>
        <taxon>Bacillota</taxon>
        <taxon>Bacilli</taxon>
        <taxon>Bacillales</taxon>
        <taxon>Bacillaceae</taxon>
        <taxon>Thalassobacillus</taxon>
    </lineage>
</organism>
<feature type="compositionally biased region" description="Basic and acidic residues" evidence="1">
    <location>
        <begin position="48"/>
        <end position="76"/>
    </location>
</feature>
<name>A0ABQ1PVZ7_9BACI</name>
<keyword evidence="3" id="KW-1185">Reference proteome</keyword>
<protein>
    <recommendedName>
        <fullName evidence="4">Glycogen biosynthesis protein GlgD</fullName>
    </recommendedName>
</protein>
<dbReference type="RefSeq" id="WP_062439619.1">
    <property type="nucleotide sequence ID" value="NZ_BMCJ01000013.1"/>
</dbReference>
<evidence type="ECO:0000313" key="3">
    <source>
        <dbReference type="Proteomes" id="UP000619534"/>
    </source>
</evidence>
<evidence type="ECO:0000256" key="1">
    <source>
        <dbReference type="SAM" id="MobiDB-lite"/>
    </source>
</evidence>